<dbReference type="Pfam" id="PF16861">
    <property type="entry name" value="Carbam_trans_C"/>
    <property type="match status" value="1"/>
</dbReference>
<keyword evidence="7" id="KW-1185">Reference proteome</keyword>
<dbReference type="eggNOG" id="COG2192">
    <property type="taxonomic scope" value="Bacteria"/>
</dbReference>
<protein>
    <submittedName>
        <fullName evidence="5">Putative carbamoyltransferase</fullName>
    </submittedName>
</protein>
<dbReference type="Pfam" id="PF02543">
    <property type="entry name" value="Carbam_trans_N"/>
    <property type="match status" value="1"/>
</dbReference>
<dbReference type="Proteomes" id="UP000009036">
    <property type="component" value="Chromosome"/>
</dbReference>
<dbReference type="AlphaFoldDB" id="J1RUD8"/>
<dbReference type="CDD" id="cd24098">
    <property type="entry name" value="ASKHA_NBD_TobZ_N"/>
    <property type="match status" value="1"/>
</dbReference>
<dbReference type="GO" id="GO:0016740">
    <property type="term" value="F:transferase activity"/>
    <property type="evidence" value="ECO:0007669"/>
    <property type="project" value="UniProtKB-KW"/>
</dbReference>
<dbReference type="STRING" id="1160718.SU9_04971"/>
<dbReference type="PANTHER" id="PTHR34847:SF1">
    <property type="entry name" value="NODULATION PROTEIN U"/>
    <property type="match status" value="1"/>
</dbReference>
<dbReference type="Gene3D" id="3.90.870.20">
    <property type="entry name" value="Carbamoyltransferase, C-terminal domain"/>
    <property type="match status" value="1"/>
</dbReference>
<dbReference type="RefSeq" id="WP_006602574.1">
    <property type="nucleotide sequence ID" value="NZ_CP072931.1"/>
</dbReference>
<dbReference type="SUPFAM" id="SSF53067">
    <property type="entry name" value="Actin-like ATPase domain"/>
    <property type="match status" value="1"/>
</dbReference>
<feature type="region of interest" description="Disordered" evidence="2">
    <location>
        <begin position="1"/>
        <end position="28"/>
    </location>
</feature>
<reference evidence="5" key="1">
    <citation type="journal article" date="2012" name="J. Bacteriol.">
        <title>Genome Sequence of Streptomyces auratus Strain AGR0001, a Phoslactomycin-Producing Actinomycete.</title>
        <authorList>
            <person name="Han X."/>
            <person name="Li M."/>
            <person name="Ding Z."/>
            <person name="Zhao J."/>
            <person name="Ji K."/>
            <person name="Wen M."/>
            <person name="Lu T."/>
        </authorList>
    </citation>
    <scope>NUCLEOTIDE SEQUENCE [LARGE SCALE GENOMIC DNA]</scope>
    <source>
        <strain evidence="5">AGR0001</strain>
    </source>
</reference>
<feature type="domain" description="Carbamoyltransferase" evidence="3">
    <location>
        <begin position="28"/>
        <end position="370"/>
    </location>
</feature>
<keyword evidence="5" id="KW-0808">Transferase</keyword>
<dbReference type="EMBL" id="AJGV01000041">
    <property type="protein sequence ID" value="EJJ08134.1"/>
    <property type="molecule type" value="Genomic_DNA"/>
</dbReference>
<dbReference type="KEGG" id="sauh:SU9_026630"/>
<dbReference type="InterPro" id="IPR038152">
    <property type="entry name" value="Carbam_trans_C_sf"/>
</dbReference>
<evidence type="ECO:0000256" key="1">
    <source>
        <dbReference type="ARBA" id="ARBA00006129"/>
    </source>
</evidence>
<evidence type="ECO:0000259" key="3">
    <source>
        <dbReference type="Pfam" id="PF02543"/>
    </source>
</evidence>
<proteinExistence type="inferred from homology"/>
<dbReference type="HOGENOM" id="CLU_014411_2_0_11"/>
<accession>J1RUD8</accession>
<dbReference type="PANTHER" id="PTHR34847">
    <property type="entry name" value="NODULATION PROTEIN U"/>
    <property type="match status" value="1"/>
</dbReference>
<evidence type="ECO:0000256" key="2">
    <source>
        <dbReference type="SAM" id="MobiDB-lite"/>
    </source>
</evidence>
<evidence type="ECO:0000313" key="6">
    <source>
        <dbReference type="EMBL" id="QTZ94581.1"/>
    </source>
</evidence>
<dbReference type="InterPro" id="IPR043129">
    <property type="entry name" value="ATPase_NBD"/>
</dbReference>
<comment type="similarity">
    <text evidence="1">Belongs to the NodU/CmcH family.</text>
</comment>
<dbReference type="InterPro" id="IPR003696">
    <property type="entry name" value="Carbtransf_dom"/>
</dbReference>
<evidence type="ECO:0000259" key="4">
    <source>
        <dbReference type="Pfam" id="PF16861"/>
    </source>
</evidence>
<dbReference type="Gene3D" id="3.30.420.40">
    <property type="match status" value="2"/>
</dbReference>
<organism evidence="5">
    <name type="scientific">Streptomyces auratus AGR0001</name>
    <dbReference type="NCBI Taxonomy" id="1160718"/>
    <lineage>
        <taxon>Bacteria</taxon>
        <taxon>Bacillati</taxon>
        <taxon>Actinomycetota</taxon>
        <taxon>Actinomycetes</taxon>
        <taxon>Kitasatosporales</taxon>
        <taxon>Streptomycetaceae</taxon>
        <taxon>Streptomyces</taxon>
    </lineage>
</organism>
<feature type="compositionally biased region" description="Gly residues" evidence="2">
    <location>
        <begin position="1"/>
        <end position="20"/>
    </location>
</feature>
<reference evidence="6" key="2">
    <citation type="submission" date="2021-04" db="EMBL/GenBank/DDBJ databases">
        <authorList>
            <person name="Wen M.-L."/>
            <person name="Han X.-L."/>
            <person name="Xiong J."/>
        </authorList>
    </citation>
    <scope>NUCLEOTIDE SEQUENCE</scope>
    <source>
        <strain evidence="6">AGR0001</strain>
    </source>
</reference>
<feature type="domain" description="Carbamoyltransferase C-terminal" evidence="4">
    <location>
        <begin position="430"/>
        <end position="617"/>
    </location>
</feature>
<evidence type="ECO:0000313" key="5">
    <source>
        <dbReference type="EMBL" id="EJJ08134.1"/>
    </source>
</evidence>
<dbReference type="PATRIC" id="fig|1160718.3.peg.1022"/>
<dbReference type="OrthoDB" id="9780777at2"/>
<evidence type="ECO:0000313" key="7">
    <source>
        <dbReference type="Proteomes" id="UP000009036"/>
    </source>
</evidence>
<gene>
    <name evidence="6" type="ORF">SU9_026630</name>
    <name evidence="5" type="ORF">SU9_04971</name>
</gene>
<dbReference type="InterPro" id="IPR051338">
    <property type="entry name" value="NodU/CmcH_Carbamoyltrnsfr"/>
</dbReference>
<sequence length="636" mass="69167">MGTGRGGARAGRSGPGGPDGPDGPDGPVLGISAYYHDSAAAVVAGGTPLAAAQEERFTRRRHDPGFPAHAVACCLHEAGLRLDELAAVAFYEDPAVKFRRVLATWLATAPHGLPVFRRAFGQWAGWKRRALDDVRARLRALAPGQQLPPVVAHRHHASHAASAFFPSPYPSAAVLCVDGVGEWATTTLWHGRGTELVPLAELRFPHSLGMLYSAFTYFCGFKVDSGEYKLMGLAPYGTPRYAPLIRERLIDVKPDGSFRLDLRHFTFQYGQTMVGRAFEELFDGPRRTPEGPLTEREFDLAASVQQVTEEVMLRLARTALARTGERRLCLAGGVALNCVANGRLLADGVCDELWVQPAAGDAGGALGAALAESHRRGAPRPHVGHGTDAMAGALLGPGCSDRETEEFLTRAGYPAARLPERELVARVSAELADGKVVGWFQGRMEFGPRALGNRSILADPRDPAVQSTLNLKTKFRESFRPFAPAVLAEDAKDWFDLPQESPYMLLTAQVAAAQRRECVAAADGATGLDLLRVPRSTIPAVTHVDGSARVQTVSAERHPRFHALLTAFRDRTGCPVLVNTSFNVRGEPIVRDVEEAYACFMRTRIDLLVLGDFLLDKRDQPEWREEGDWRAAIPRD</sequence>
<dbReference type="InterPro" id="IPR031730">
    <property type="entry name" value="Carbam_trans_C"/>
</dbReference>
<name>J1RUD8_9ACTN</name>
<dbReference type="EMBL" id="CP072931">
    <property type="protein sequence ID" value="QTZ94581.1"/>
    <property type="molecule type" value="Genomic_DNA"/>
</dbReference>